<dbReference type="PROSITE" id="PS50089">
    <property type="entry name" value="ZF_RING_2"/>
    <property type="match status" value="1"/>
</dbReference>
<dbReference type="InterPro" id="IPR051051">
    <property type="entry name" value="E3_ubiq-ligase_TRIM/RNF"/>
</dbReference>
<dbReference type="PANTHER" id="PTHR25465">
    <property type="entry name" value="B-BOX DOMAIN CONTAINING"/>
    <property type="match status" value="1"/>
</dbReference>
<gene>
    <name evidence="9" type="ORF">KC01_LOCUS10065</name>
</gene>
<dbReference type="Gene3D" id="3.30.160.60">
    <property type="entry name" value="Classic Zinc Finger"/>
    <property type="match status" value="1"/>
</dbReference>
<dbReference type="GO" id="GO:0008270">
    <property type="term" value="F:zinc ion binding"/>
    <property type="evidence" value="ECO:0007669"/>
    <property type="project" value="UniProtKB-KW"/>
</dbReference>
<accession>A0AAV2JQR3</accession>
<keyword evidence="2 4" id="KW-0863">Zinc-finger</keyword>
<keyword evidence="10" id="KW-1185">Reference proteome</keyword>
<reference evidence="9 10" key="1">
    <citation type="submission" date="2024-04" db="EMBL/GenBank/DDBJ databases">
        <authorList>
            <person name="Waldvogel A.-M."/>
            <person name="Schoenle A."/>
        </authorList>
    </citation>
    <scope>NUCLEOTIDE SEQUENCE [LARGE SCALE GENOMIC DNA]</scope>
</reference>
<evidence type="ECO:0000256" key="6">
    <source>
        <dbReference type="SAM" id="MobiDB-lite"/>
    </source>
</evidence>
<dbReference type="EMBL" id="OZ035836">
    <property type="protein sequence ID" value="CAL1578965.1"/>
    <property type="molecule type" value="Genomic_DNA"/>
</dbReference>
<evidence type="ECO:0000256" key="3">
    <source>
        <dbReference type="ARBA" id="ARBA00022833"/>
    </source>
</evidence>
<dbReference type="InterPro" id="IPR017907">
    <property type="entry name" value="Znf_RING_CS"/>
</dbReference>
<dbReference type="Pfam" id="PF25600">
    <property type="entry name" value="TRIM_CC"/>
    <property type="match status" value="1"/>
</dbReference>
<dbReference type="SMART" id="SM00336">
    <property type="entry name" value="BBOX"/>
    <property type="match status" value="1"/>
</dbReference>
<protein>
    <submittedName>
        <fullName evidence="9">Uncharacterized protein</fullName>
    </submittedName>
</protein>
<dbReference type="Pfam" id="PF00643">
    <property type="entry name" value="zf-B_box"/>
    <property type="match status" value="1"/>
</dbReference>
<dbReference type="SUPFAM" id="SSF57845">
    <property type="entry name" value="B-box zinc-binding domain"/>
    <property type="match status" value="1"/>
</dbReference>
<feature type="region of interest" description="Disordered" evidence="6">
    <location>
        <begin position="234"/>
        <end position="258"/>
    </location>
</feature>
<dbReference type="Proteomes" id="UP001497482">
    <property type="component" value="Chromosome 14"/>
</dbReference>
<keyword evidence="1" id="KW-0479">Metal-binding</keyword>
<dbReference type="AlphaFoldDB" id="A0AAV2JQR3"/>
<evidence type="ECO:0000256" key="1">
    <source>
        <dbReference type="ARBA" id="ARBA00022723"/>
    </source>
</evidence>
<dbReference type="InterPro" id="IPR001841">
    <property type="entry name" value="Znf_RING"/>
</dbReference>
<keyword evidence="3" id="KW-0862">Zinc</keyword>
<evidence type="ECO:0000256" key="4">
    <source>
        <dbReference type="PROSITE-ProRule" id="PRU00024"/>
    </source>
</evidence>
<dbReference type="PANTHER" id="PTHR25465:SF49">
    <property type="entry name" value="BLOODTHIRSTY-RELATED GENE FAMILY, MEMBER 1-RELATED"/>
    <property type="match status" value="1"/>
</dbReference>
<dbReference type="Pfam" id="PF13445">
    <property type="entry name" value="zf-RING_UBOX"/>
    <property type="match status" value="1"/>
</dbReference>
<sequence length="576" mass="63331">MEHIHGEISAMQHALNLQADSSESLRAITLNVSNRVCALDLRAGHGEGAGLPSVPKQPGVVEVINSNIEAADYNSAERLSVPNEERPAPADNSAETTNVPLGSPKWSTVVKLGQRQQREPAAAKSASRSRLLLSGAGQRKNKLVRAEERMALPAAFLSEDQFSCSICLEIFNNPVSTPCGHSYCQVCISSYWDTSKTTSRASKMYQCPLCKESFSRRPELQINRTLKEITEHFKRAAASGPSGPPTETRRSPTPRRTKRAELPEGVIHEMVNRFHKNSTETDDPPPYTAIRRYTLSSAPEDPSLPLCPLHTRGLAFYCCQDHVCVCSVCAEKDHRGHSLSPAKREWQLRKSQLGIMDVELKDQITEREGKALEIRTALLDIKAAAELQTEEALGAFLSLISNVERCQADILEVIEMSRRSAEHQTQKQLKDLEEELKELRKRSAAVDQLSHADYVHMLESFPSLPPPPHTRDWSSASVDSALPSAVVLRNITQTVERFKDDLSKLTEVLKGQNGAVEKPVIKHNPTQWDQSSCVSSICTHASAAAAAAPASVLVCLTRGGETGETGTRGEWGEIMV</sequence>
<evidence type="ECO:0000259" key="8">
    <source>
        <dbReference type="PROSITE" id="PS50119"/>
    </source>
</evidence>
<dbReference type="InterPro" id="IPR027370">
    <property type="entry name" value="Znf-RING_euk"/>
</dbReference>
<evidence type="ECO:0000256" key="5">
    <source>
        <dbReference type="SAM" id="Coils"/>
    </source>
</evidence>
<feature type="coiled-coil region" evidence="5">
    <location>
        <begin position="422"/>
        <end position="449"/>
    </location>
</feature>
<feature type="domain" description="RING-type" evidence="7">
    <location>
        <begin position="164"/>
        <end position="211"/>
    </location>
</feature>
<dbReference type="SUPFAM" id="SSF57850">
    <property type="entry name" value="RING/U-box"/>
    <property type="match status" value="1"/>
</dbReference>
<dbReference type="PROSITE" id="PS50119">
    <property type="entry name" value="ZF_BBOX"/>
    <property type="match status" value="1"/>
</dbReference>
<feature type="region of interest" description="Disordered" evidence="6">
    <location>
        <begin position="75"/>
        <end position="101"/>
    </location>
</feature>
<proteinExistence type="predicted"/>
<evidence type="ECO:0000259" key="7">
    <source>
        <dbReference type="PROSITE" id="PS50089"/>
    </source>
</evidence>
<evidence type="ECO:0000256" key="2">
    <source>
        <dbReference type="ARBA" id="ARBA00022771"/>
    </source>
</evidence>
<feature type="domain" description="B box-type" evidence="8">
    <location>
        <begin position="302"/>
        <end position="342"/>
    </location>
</feature>
<dbReference type="Gene3D" id="3.30.40.10">
    <property type="entry name" value="Zinc/RING finger domain, C3HC4 (zinc finger)"/>
    <property type="match status" value="1"/>
</dbReference>
<dbReference type="InterPro" id="IPR000315">
    <property type="entry name" value="Znf_B-box"/>
</dbReference>
<dbReference type="InterPro" id="IPR013083">
    <property type="entry name" value="Znf_RING/FYVE/PHD"/>
</dbReference>
<dbReference type="CDD" id="cd19769">
    <property type="entry name" value="Bbox2_TRIM16-like"/>
    <property type="match status" value="1"/>
</dbReference>
<keyword evidence="5" id="KW-0175">Coiled coil</keyword>
<dbReference type="PROSITE" id="PS00518">
    <property type="entry name" value="ZF_RING_1"/>
    <property type="match status" value="1"/>
</dbReference>
<name>A0AAV2JQR3_KNICA</name>
<dbReference type="InterPro" id="IPR058030">
    <property type="entry name" value="TRIM8/14/16/25/29/45/65_CC"/>
</dbReference>
<evidence type="ECO:0000313" key="10">
    <source>
        <dbReference type="Proteomes" id="UP001497482"/>
    </source>
</evidence>
<organism evidence="9 10">
    <name type="scientific">Knipowitschia caucasica</name>
    <name type="common">Caucasian dwarf goby</name>
    <name type="synonym">Pomatoschistus caucasicus</name>
    <dbReference type="NCBI Taxonomy" id="637954"/>
    <lineage>
        <taxon>Eukaryota</taxon>
        <taxon>Metazoa</taxon>
        <taxon>Chordata</taxon>
        <taxon>Craniata</taxon>
        <taxon>Vertebrata</taxon>
        <taxon>Euteleostomi</taxon>
        <taxon>Actinopterygii</taxon>
        <taxon>Neopterygii</taxon>
        <taxon>Teleostei</taxon>
        <taxon>Neoteleostei</taxon>
        <taxon>Acanthomorphata</taxon>
        <taxon>Gobiaria</taxon>
        <taxon>Gobiiformes</taxon>
        <taxon>Gobioidei</taxon>
        <taxon>Gobiidae</taxon>
        <taxon>Gobiinae</taxon>
        <taxon>Knipowitschia</taxon>
    </lineage>
</organism>
<evidence type="ECO:0000313" key="9">
    <source>
        <dbReference type="EMBL" id="CAL1578965.1"/>
    </source>
</evidence>
<dbReference type="SMART" id="SM00184">
    <property type="entry name" value="RING"/>
    <property type="match status" value="1"/>
</dbReference>